<organism evidence="1">
    <name type="scientific">marine metagenome</name>
    <dbReference type="NCBI Taxonomy" id="408172"/>
    <lineage>
        <taxon>unclassified sequences</taxon>
        <taxon>metagenomes</taxon>
        <taxon>ecological metagenomes</taxon>
    </lineage>
</organism>
<proteinExistence type="predicted"/>
<evidence type="ECO:0000313" key="1">
    <source>
        <dbReference type="EMBL" id="SVC30007.1"/>
    </source>
</evidence>
<name>A0A382L4U7_9ZZZZ</name>
<accession>A0A382L4U7</accession>
<gene>
    <name evidence="1" type="ORF">METZ01_LOCUS282861</name>
</gene>
<dbReference type="EMBL" id="UINC01083879">
    <property type="protein sequence ID" value="SVC30007.1"/>
    <property type="molecule type" value="Genomic_DNA"/>
</dbReference>
<sequence length="114" mass="13387">MVEFEINLKLSEEPTDLQIKMLKKHFKEIPLSEILSGLKFTGNRWIAKDAGVLKVGRKSILQKEIHSVTTEQAQWRLKNWKMMIANYRRRGYSYPTISRIKKLLVKISKKKSKA</sequence>
<protein>
    <submittedName>
        <fullName evidence="1">Uncharacterized protein</fullName>
    </submittedName>
</protein>
<dbReference type="AlphaFoldDB" id="A0A382L4U7"/>
<reference evidence="1" key="1">
    <citation type="submission" date="2018-05" db="EMBL/GenBank/DDBJ databases">
        <authorList>
            <person name="Lanie J.A."/>
            <person name="Ng W.-L."/>
            <person name="Kazmierczak K.M."/>
            <person name="Andrzejewski T.M."/>
            <person name="Davidsen T.M."/>
            <person name="Wayne K.J."/>
            <person name="Tettelin H."/>
            <person name="Glass J.I."/>
            <person name="Rusch D."/>
            <person name="Podicherti R."/>
            <person name="Tsui H.-C.T."/>
            <person name="Winkler M.E."/>
        </authorList>
    </citation>
    <scope>NUCLEOTIDE SEQUENCE</scope>
</reference>